<keyword evidence="1" id="KW-0816">Tricarboxylic acid cycle</keyword>
<dbReference type="InterPro" id="IPR016102">
    <property type="entry name" value="Succinyl-CoA_synth-like"/>
</dbReference>
<dbReference type="SUPFAM" id="SSF52210">
    <property type="entry name" value="Succinyl-CoA synthetase domains"/>
    <property type="match status" value="2"/>
</dbReference>
<dbReference type="GO" id="GO:0016874">
    <property type="term" value="F:ligase activity"/>
    <property type="evidence" value="ECO:0007669"/>
    <property type="project" value="UniProtKB-KW"/>
</dbReference>
<dbReference type="InterPro" id="IPR036291">
    <property type="entry name" value="NAD(P)-bd_dom_sf"/>
</dbReference>
<dbReference type="Gene3D" id="3.30.1490.20">
    <property type="entry name" value="ATP-grasp fold, A domain"/>
    <property type="match status" value="1"/>
</dbReference>
<evidence type="ECO:0000313" key="4">
    <source>
        <dbReference type="Proteomes" id="UP001279642"/>
    </source>
</evidence>
<dbReference type="PANTHER" id="PTHR42793:SF4">
    <property type="entry name" value="BLL6376 PROTEIN"/>
    <property type="match status" value="1"/>
</dbReference>
<dbReference type="InterPro" id="IPR003781">
    <property type="entry name" value="CoA-bd"/>
</dbReference>
<dbReference type="RefSeq" id="WP_320508840.1">
    <property type="nucleotide sequence ID" value="NZ_JAXCLW010000003.1"/>
</dbReference>
<dbReference type="Pfam" id="PF13607">
    <property type="entry name" value="Succ_CoA_lig"/>
    <property type="match status" value="1"/>
</dbReference>
<dbReference type="SUPFAM" id="SSF56059">
    <property type="entry name" value="Glutathione synthetase ATP-binding domain-like"/>
    <property type="match status" value="1"/>
</dbReference>
<reference evidence="3 4" key="1">
    <citation type="journal article" date="2016" name="Antonie Van Leeuwenhoek">
        <title>Dongia soli sp. nov., isolated from soil from Dokdo, Korea.</title>
        <authorList>
            <person name="Kim D.U."/>
            <person name="Lee H."/>
            <person name="Kim H."/>
            <person name="Kim S.G."/>
            <person name="Ka J.O."/>
        </authorList>
    </citation>
    <scope>NUCLEOTIDE SEQUENCE [LARGE SCALE GENOMIC DNA]</scope>
    <source>
        <strain evidence="3 4">D78</strain>
    </source>
</reference>
<dbReference type="InterPro" id="IPR032875">
    <property type="entry name" value="Succ_CoA_lig_flav_dom"/>
</dbReference>
<evidence type="ECO:0000313" key="3">
    <source>
        <dbReference type="EMBL" id="MDY0883773.1"/>
    </source>
</evidence>
<dbReference type="PANTHER" id="PTHR42793">
    <property type="entry name" value="COA BINDING DOMAIN CONTAINING PROTEIN"/>
    <property type="match status" value="1"/>
</dbReference>
<dbReference type="SMART" id="SM00881">
    <property type="entry name" value="CoA_binding"/>
    <property type="match status" value="1"/>
</dbReference>
<protein>
    <submittedName>
        <fullName evidence="3">Acetate--CoA ligase family protein</fullName>
    </submittedName>
</protein>
<name>A0ABU5EE89_9PROT</name>
<dbReference type="Gene3D" id="3.30.470.20">
    <property type="entry name" value="ATP-grasp fold, B domain"/>
    <property type="match status" value="1"/>
</dbReference>
<sequence>MLAKVETSRSARQLNITRLLNPRHIAFIGGDRAGWAIKVCRAAGYAGEMYAIHPRKDEIEGVACVRQVTDLPVAPDATFISVPADSTVEIVGQLAKMGAGGAVCYASGFAELGEIGRRRNEKLLAAAGDLAVVGPNCFGIINYVNHGSLWSVPYLGSKTTRGATVIGQSGNLCINLSMNQRQVPFSYIISAGNQAVLGFEDYIEALIEDPNVTAIGIFMEGIRDIAAFSAACLKAHARKIPLAAFRVGVSDLGAKVAASHTSSLAGQNELYDTLFERLGIQTANSVPRFLELLKALSIGILPKGRRLTVFSSSGGDNGMAADFASAAKLELPEPTKAQTDAVNALLPDYGSTSNPLDFTAGYWGQEELLTPMFTHMLSTGYDMGALVIDHPRPELGPDMGKPMQAMVRAMAKASRATGIPGAVACVSSESMPEPMRQQVIEEGLIPLQGVHDAFAVLGHLASYEAFRRRIDAGDLPLPPAAPPKNIPAGRRILDEGKSKTRLVAYGLPVPAGCEVALADLRWAVEAMRGPFVLKALSADLPHKTDAGGVALNLADAAAVVAAAEEMRRRVAAYKPGLQLDRFLLEPMVQDSLAEVLVGVTIDPHFGPVLVIGAGGILVELLRDASRLLLPASRQEIEMAICRLKTFPLLDGFRGRPKADLPALVEAIEAVARYAVDHIDKTVEIDVNPIMVLPKGRGVVAADALIVEAG</sequence>
<keyword evidence="3" id="KW-0436">Ligase</keyword>
<dbReference type="Pfam" id="PF13549">
    <property type="entry name" value="ATP-grasp_5"/>
    <property type="match status" value="1"/>
</dbReference>
<dbReference type="EMBL" id="JAXCLW010000003">
    <property type="protein sequence ID" value="MDY0883773.1"/>
    <property type="molecule type" value="Genomic_DNA"/>
</dbReference>
<evidence type="ECO:0000259" key="2">
    <source>
        <dbReference type="SMART" id="SM00881"/>
    </source>
</evidence>
<dbReference type="Pfam" id="PF13380">
    <property type="entry name" value="CoA_binding_2"/>
    <property type="match status" value="1"/>
</dbReference>
<comment type="caution">
    <text evidence="3">The sequence shown here is derived from an EMBL/GenBank/DDBJ whole genome shotgun (WGS) entry which is preliminary data.</text>
</comment>
<keyword evidence="4" id="KW-1185">Reference proteome</keyword>
<evidence type="ECO:0000256" key="1">
    <source>
        <dbReference type="ARBA" id="ARBA00022532"/>
    </source>
</evidence>
<dbReference type="SUPFAM" id="SSF51735">
    <property type="entry name" value="NAD(P)-binding Rossmann-fold domains"/>
    <property type="match status" value="1"/>
</dbReference>
<dbReference type="InterPro" id="IPR013815">
    <property type="entry name" value="ATP_grasp_subdomain_1"/>
</dbReference>
<proteinExistence type="predicted"/>
<accession>A0ABU5EE89</accession>
<gene>
    <name evidence="3" type="ORF">SMD27_13045</name>
</gene>
<feature type="domain" description="CoA-binding" evidence="2">
    <location>
        <begin position="19"/>
        <end position="109"/>
    </location>
</feature>
<dbReference type="Gene3D" id="3.40.50.720">
    <property type="entry name" value="NAD(P)-binding Rossmann-like Domain"/>
    <property type="match status" value="1"/>
</dbReference>
<dbReference type="Proteomes" id="UP001279642">
    <property type="component" value="Unassembled WGS sequence"/>
</dbReference>
<dbReference type="Gene3D" id="3.40.50.261">
    <property type="entry name" value="Succinyl-CoA synthetase domains"/>
    <property type="match status" value="2"/>
</dbReference>
<organism evidence="3 4">
    <name type="scientific">Dongia soli</name>
    <dbReference type="NCBI Taxonomy" id="600628"/>
    <lineage>
        <taxon>Bacteria</taxon>
        <taxon>Pseudomonadati</taxon>
        <taxon>Pseudomonadota</taxon>
        <taxon>Alphaproteobacteria</taxon>
        <taxon>Rhodospirillales</taxon>
        <taxon>Dongiaceae</taxon>
        <taxon>Dongia</taxon>
    </lineage>
</organism>